<comment type="caution">
    <text evidence="1">The sequence shown here is derived from an EMBL/GenBank/DDBJ whole genome shotgun (WGS) entry which is preliminary data.</text>
</comment>
<dbReference type="RefSeq" id="WP_099644291.1">
    <property type="nucleotide sequence ID" value="NZ_KZ319287.1"/>
</dbReference>
<sequence>MRKIILLLTLIALVACDDKPEGKVLSASSGVLNALTVVMPNDMWAGAVGEAVREKLAGPVHGLPQIEPMFEINQMPDEAFTGFMRKQRTFLKIEQSDSSGTSIVKDEYARPQTGIIVKGPSQEVIINQITQDSAKIVNAVKNAEFTEKIRQISLSLKEDEPLTEAFGITMKFPTAYRYAKKDPNFFWIRKDIPHGDMNITVYEVPYSTVDRDSNTVGSLIKMRDSIGGDNITVSEGMRFITEAAFAPYLEETTIDGKPAFQMKGMWEVKGRYMAGPFVNFTVDDKENDRYLVLEGFVFKPSASKRDNLFELESILRSVKFVDKKK</sequence>
<dbReference type="EMBL" id="NQXA01000001">
    <property type="protein sequence ID" value="PHQ30750.1"/>
    <property type="molecule type" value="Genomic_DNA"/>
</dbReference>
<dbReference type="Pfam" id="PF16125">
    <property type="entry name" value="DUF4837"/>
    <property type="match status" value="1"/>
</dbReference>
<name>A0A2G1VVX2_9FLAO</name>
<evidence type="ECO:0000313" key="2">
    <source>
        <dbReference type="Proteomes" id="UP000229433"/>
    </source>
</evidence>
<reference evidence="1 2" key="1">
    <citation type="submission" date="2017-08" db="EMBL/GenBank/DDBJ databases">
        <title>The whole genome shortgun sequences of strain Leeuwenhoekiella nanhaiensis G18 from the South China Sea.</title>
        <authorList>
            <person name="Liu Q."/>
        </authorList>
    </citation>
    <scope>NUCLEOTIDE SEQUENCE [LARGE SCALE GENOMIC DNA]</scope>
    <source>
        <strain evidence="1 2">G18</strain>
    </source>
</reference>
<dbReference type="InterPro" id="IPR032286">
    <property type="entry name" value="DUF4837"/>
</dbReference>
<dbReference type="OrthoDB" id="1115230at2"/>
<keyword evidence="2" id="KW-1185">Reference proteome</keyword>
<dbReference type="PROSITE" id="PS51257">
    <property type="entry name" value="PROKAR_LIPOPROTEIN"/>
    <property type="match status" value="1"/>
</dbReference>
<protein>
    <submittedName>
        <fullName evidence="1">DUF4837 domain-containing protein</fullName>
    </submittedName>
</protein>
<dbReference type="AlphaFoldDB" id="A0A2G1VVX2"/>
<gene>
    <name evidence="1" type="ORF">CJ305_00535</name>
</gene>
<evidence type="ECO:0000313" key="1">
    <source>
        <dbReference type="EMBL" id="PHQ30750.1"/>
    </source>
</evidence>
<proteinExistence type="predicted"/>
<dbReference type="Proteomes" id="UP000229433">
    <property type="component" value="Unassembled WGS sequence"/>
</dbReference>
<organism evidence="1 2">
    <name type="scientific">Leeuwenhoekiella nanhaiensis</name>
    <dbReference type="NCBI Taxonomy" id="1655491"/>
    <lineage>
        <taxon>Bacteria</taxon>
        <taxon>Pseudomonadati</taxon>
        <taxon>Bacteroidota</taxon>
        <taxon>Flavobacteriia</taxon>
        <taxon>Flavobacteriales</taxon>
        <taxon>Flavobacteriaceae</taxon>
        <taxon>Leeuwenhoekiella</taxon>
    </lineage>
</organism>
<accession>A0A2G1VVX2</accession>